<keyword evidence="1" id="KW-0479">Metal-binding</keyword>
<keyword evidence="3" id="KW-0862">Zinc</keyword>
<dbReference type="SMART" id="SM00184">
    <property type="entry name" value="RING"/>
    <property type="match status" value="1"/>
</dbReference>
<dbReference type="PANTHER" id="PTHR25465">
    <property type="entry name" value="B-BOX DOMAIN CONTAINING"/>
    <property type="match status" value="1"/>
</dbReference>
<proteinExistence type="predicted"/>
<dbReference type="CDD" id="cd19769">
    <property type="entry name" value="Bbox2_TRIM16-like"/>
    <property type="match status" value="1"/>
</dbReference>
<keyword evidence="9" id="KW-1185">Reference proteome</keyword>
<evidence type="ECO:0000313" key="8">
    <source>
        <dbReference type="Ensembl" id="ENSPMGP00000011426.1"/>
    </source>
</evidence>
<feature type="region of interest" description="Disordered" evidence="5">
    <location>
        <begin position="85"/>
        <end position="106"/>
    </location>
</feature>
<keyword evidence="2 4" id="KW-0863">Zinc-finger</keyword>
<dbReference type="InterPro" id="IPR000315">
    <property type="entry name" value="Znf_B-box"/>
</dbReference>
<organism evidence="8 9">
    <name type="scientific">Periophthalmus magnuspinnatus</name>
    <dbReference type="NCBI Taxonomy" id="409849"/>
    <lineage>
        <taxon>Eukaryota</taxon>
        <taxon>Metazoa</taxon>
        <taxon>Chordata</taxon>
        <taxon>Craniata</taxon>
        <taxon>Vertebrata</taxon>
        <taxon>Euteleostomi</taxon>
        <taxon>Actinopterygii</taxon>
        <taxon>Neopterygii</taxon>
        <taxon>Teleostei</taxon>
        <taxon>Neoteleostei</taxon>
        <taxon>Acanthomorphata</taxon>
        <taxon>Gobiaria</taxon>
        <taxon>Gobiiformes</taxon>
        <taxon>Gobioidei</taxon>
        <taxon>Gobiidae</taxon>
        <taxon>Oxudercinae</taxon>
        <taxon>Periophthalmus</taxon>
    </lineage>
</organism>
<dbReference type="Ensembl" id="ENSPMGT00000012193.1">
    <property type="protein sequence ID" value="ENSPMGP00000011426.1"/>
    <property type="gene ID" value="ENSPMGG00000009463.1"/>
</dbReference>
<name>A0A3B4A4L4_9GOBI</name>
<dbReference type="Proteomes" id="UP000261520">
    <property type="component" value="Unplaced"/>
</dbReference>
<dbReference type="GO" id="GO:0008270">
    <property type="term" value="F:zinc ion binding"/>
    <property type="evidence" value="ECO:0007669"/>
    <property type="project" value="UniProtKB-KW"/>
</dbReference>
<dbReference type="InterPro" id="IPR017907">
    <property type="entry name" value="Znf_RING_CS"/>
</dbReference>
<dbReference type="InterPro" id="IPR001841">
    <property type="entry name" value="Znf_RING"/>
</dbReference>
<evidence type="ECO:0000313" key="9">
    <source>
        <dbReference type="Proteomes" id="UP000261520"/>
    </source>
</evidence>
<evidence type="ECO:0008006" key="10">
    <source>
        <dbReference type="Google" id="ProtNLM"/>
    </source>
</evidence>
<protein>
    <recommendedName>
        <fullName evidence="10">RING-type domain-containing protein</fullName>
    </recommendedName>
</protein>
<dbReference type="SUPFAM" id="SSF57850">
    <property type="entry name" value="RING/U-box"/>
    <property type="match status" value="1"/>
</dbReference>
<reference evidence="8" key="2">
    <citation type="submission" date="2025-09" db="UniProtKB">
        <authorList>
            <consortium name="Ensembl"/>
        </authorList>
    </citation>
    <scope>IDENTIFICATION</scope>
</reference>
<evidence type="ECO:0000256" key="2">
    <source>
        <dbReference type="ARBA" id="ARBA00022771"/>
    </source>
</evidence>
<accession>A0A3B4A4L4</accession>
<dbReference type="Gene3D" id="3.30.160.60">
    <property type="entry name" value="Classic Zinc Finger"/>
    <property type="match status" value="1"/>
</dbReference>
<dbReference type="Gene3D" id="3.30.40.10">
    <property type="entry name" value="Zinc/RING finger domain, C3HC4 (zinc finger)"/>
    <property type="match status" value="1"/>
</dbReference>
<evidence type="ECO:0000259" key="7">
    <source>
        <dbReference type="PROSITE" id="PS50119"/>
    </source>
</evidence>
<sequence>EGAGGSKMASNYEERFTCSICLQLMEDPVTIGCGHNFCMSCINKYWDKKFAERAACICPHCRQTFTPRPTLFRNALLAELLEEHKKTQESGASDGDMDGEGGVGDMDGVGGAGDMDGMVLCDVCTGTKRSACKFCLACLVSYCQIHIKPHFEVAPLQKHKLVEASVNNQQVICARHHRLLELYCRTERVFICALCVVQGHQSHDTAAVTEEMKAAQVQI</sequence>
<dbReference type="SMART" id="SM00336">
    <property type="entry name" value="BBOX"/>
    <property type="match status" value="1"/>
</dbReference>
<dbReference type="Gene3D" id="4.10.830.40">
    <property type="match status" value="1"/>
</dbReference>
<evidence type="ECO:0000256" key="3">
    <source>
        <dbReference type="ARBA" id="ARBA00022833"/>
    </source>
</evidence>
<feature type="domain" description="B box-type" evidence="7">
    <location>
        <begin position="168"/>
        <end position="208"/>
    </location>
</feature>
<dbReference type="PROSITE" id="PS00518">
    <property type="entry name" value="ZF_RING_1"/>
    <property type="match status" value="1"/>
</dbReference>
<dbReference type="InterPro" id="IPR013083">
    <property type="entry name" value="Znf_RING/FYVE/PHD"/>
</dbReference>
<feature type="domain" description="RING-type" evidence="6">
    <location>
        <begin position="18"/>
        <end position="62"/>
    </location>
</feature>
<dbReference type="Pfam" id="PF15227">
    <property type="entry name" value="zf-C3HC4_4"/>
    <property type="match status" value="1"/>
</dbReference>
<dbReference type="PROSITE" id="PS50119">
    <property type="entry name" value="ZF_BBOX"/>
    <property type="match status" value="1"/>
</dbReference>
<dbReference type="PROSITE" id="PS50089">
    <property type="entry name" value="ZF_RING_2"/>
    <property type="match status" value="1"/>
</dbReference>
<dbReference type="STRING" id="409849.ENSPMGP00000011426"/>
<dbReference type="PANTHER" id="PTHR25465:SF14">
    <property type="entry name" value="E3 UBIQUITIN-PROTEIN LIGASE TRIM65"/>
    <property type="match status" value="1"/>
</dbReference>
<reference evidence="8" key="1">
    <citation type="submission" date="2025-08" db="UniProtKB">
        <authorList>
            <consortium name="Ensembl"/>
        </authorList>
    </citation>
    <scope>IDENTIFICATION</scope>
</reference>
<evidence type="ECO:0000259" key="6">
    <source>
        <dbReference type="PROSITE" id="PS50089"/>
    </source>
</evidence>
<dbReference type="SUPFAM" id="SSF57845">
    <property type="entry name" value="B-box zinc-binding domain"/>
    <property type="match status" value="1"/>
</dbReference>
<evidence type="ECO:0000256" key="1">
    <source>
        <dbReference type="ARBA" id="ARBA00022723"/>
    </source>
</evidence>
<evidence type="ECO:0000256" key="4">
    <source>
        <dbReference type="PROSITE-ProRule" id="PRU00024"/>
    </source>
</evidence>
<dbReference type="InterPro" id="IPR051051">
    <property type="entry name" value="E3_ubiq-ligase_TRIM/RNF"/>
</dbReference>
<evidence type="ECO:0000256" key="5">
    <source>
        <dbReference type="SAM" id="MobiDB-lite"/>
    </source>
</evidence>
<dbReference type="Pfam" id="PF00643">
    <property type="entry name" value="zf-B_box"/>
    <property type="match status" value="1"/>
</dbReference>
<dbReference type="AlphaFoldDB" id="A0A3B4A4L4"/>